<dbReference type="InterPro" id="IPR038476">
    <property type="entry name" value="UvrC_RNase_H_dom_sf"/>
</dbReference>
<evidence type="ECO:0000259" key="8">
    <source>
        <dbReference type="PROSITE" id="PS50151"/>
    </source>
</evidence>
<name>A0ABM5NAP5_9BURK</name>
<evidence type="ECO:0000256" key="6">
    <source>
        <dbReference type="ARBA" id="ARBA00023236"/>
    </source>
</evidence>
<evidence type="ECO:0000256" key="4">
    <source>
        <dbReference type="ARBA" id="ARBA00022881"/>
    </source>
</evidence>
<keyword evidence="6 7" id="KW-0742">SOS response</keyword>
<evidence type="ECO:0000259" key="9">
    <source>
        <dbReference type="PROSITE" id="PS50164"/>
    </source>
</evidence>
<dbReference type="SUPFAM" id="SSF82771">
    <property type="entry name" value="GIY-YIG endonuclease"/>
    <property type="match status" value="1"/>
</dbReference>
<evidence type="ECO:0000256" key="2">
    <source>
        <dbReference type="ARBA" id="ARBA00022763"/>
    </source>
</evidence>
<evidence type="ECO:0000256" key="7">
    <source>
        <dbReference type="HAMAP-Rule" id="MF_00203"/>
    </source>
</evidence>
<protein>
    <recommendedName>
        <fullName evidence="7">UvrABC system protein C</fullName>
        <shortName evidence="7">Protein UvrC</shortName>
    </recommendedName>
    <alternativeName>
        <fullName evidence="7">Excinuclease ABC subunit C</fullName>
    </alternativeName>
</protein>
<comment type="function">
    <text evidence="7">The UvrABC repair system catalyzes the recognition and processing of DNA lesions. UvrC both incises the 5' and 3' sides of the lesion. The N-terminal half is responsible for the 3' incision and the C-terminal half is responsible for the 5' incision.</text>
</comment>
<keyword evidence="12" id="KW-1185">Reference proteome</keyword>
<keyword evidence="2 7" id="KW-0227">DNA damage</keyword>
<dbReference type="Gene3D" id="3.40.1440.10">
    <property type="entry name" value="GIY-YIG endonuclease"/>
    <property type="match status" value="1"/>
</dbReference>
<keyword evidence="4 7" id="KW-0267">Excision nuclease</keyword>
<comment type="similarity">
    <text evidence="7">Belongs to the UvrC family.</text>
</comment>
<feature type="domain" description="UvrC family homology region profile" evidence="10">
    <location>
        <begin position="254"/>
        <end position="481"/>
    </location>
</feature>
<dbReference type="InterPro" id="IPR035901">
    <property type="entry name" value="GIY-YIG_endonuc_sf"/>
</dbReference>
<dbReference type="InterPro" id="IPR004791">
    <property type="entry name" value="UvrC"/>
</dbReference>
<dbReference type="InterPro" id="IPR001162">
    <property type="entry name" value="UvrC_RNase_H_dom"/>
</dbReference>
<dbReference type="HAMAP" id="MF_00203">
    <property type="entry name" value="UvrC"/>
    <property type="match status" value="1"/>
</dbReference>
<dbReference type="Pfam" id="PF01541">
    <property type="entry name" value="GIY-YIG"/>
    <property type="match status" value="1"/>
</dbReference>
<evidence type="ECO:0000256" key="1">
    <source>
        <dbReference type="ARBA" id="ARBA00022490"/>
    </source>
</evidence>
<dbReference type="InterPro" id="IPR036876">
    <property type="entry name" value="UVR_dom_sf"/>
</dbReference>
<evidence type="ECO:0000259" key="10">
    <source>
        <dbReference type="PROSITE" id="PS50165"/>
    </source>
</evidence>
<feature type="domain" description="UVR" evidence="8">
    <location>
        <begin position="203"/>
        <end position="238"/>
    </location>
</feature>
<evidence type="ECO:0000256" key="3">
    <source>
        <dbReference type="ARBA" id="ARBA00022769"/>
    </source>
</evidence>
<dbReference type="Gene3D" id="1.10.150.20">
    <property type="entry name" value="5' to 3' exonuclease, C-terminal subdomain"/>
    <property type="match status" value="1"/>
</dbReference>
<dbReference type="InterPro" id="IPR010994">
    <property type="entry name" value="RuvA_2-like"/>
</dbReference>
<accession>A0ABM5NAP5</accession>
<dbReference type="InterPro" id="IPR001943">
    <property type="entry name" value="UVR_dom"/>
</dbReference>
<dbReference type="Proteomes" id="UP000003121">
    <property type="component" value="Chromosome"/>
</dbReference>
<keyword evidence="3 7" id="KW-0228">DNA excision</keyword>
<dbReference type="SUPFAM" id="SSF47781">
    <property type="entry name" value="RuvA domain 2-like"/>
    <property type="match status" value="1"/>
</dbReference>
<feature type="domain" description="GIY-YIG" evidence="9">
    <location>
        <begin position="16"/>
        <end position="94"/>
    </location>
</feature>
<sequence>MQDAQQIKSFLKELPDLPGVYRHIDASDTVLYVGKAKNLKKRVSQYYAKTLQSPRVALMMAKVVRTEYTVTNSESEALILENNLIKNLHPRYNILFRDDKTYPFLKFSAHQFPQISFYRGSTNKPGKFFGPYPNGYAVGQTIEVLQRVFRLRTCADSVFQNRSRPCMQFQIKRCSGPCTGFISKEEYESDVKNAVDFLDGKTPDVLKNIETKMLTASEVMNYELAAIYRDQIKALGTIMNSQSMEVSPKINSDIIAIAQLDGKTCINLAMVRKGRHLGDKSIIPTHVHGDEASIILEAFISSHYLNHEIPETLVLSHELHDRSVIELFESKYHKKVHIVARANSLQKTWLELAIKNAELALARELNESTKAEKRTLAFAQVLGLSTDLDSLNELSIECFDISHTSGEATQASCVVYQYHDMQSSRYRRYNINGITEGDDYAAMEQVLTRRYSNFLKDGIDLPDIVLIDGGKGQIGVAKRVFEELGLDLSKIVGVAKGEGRKVGLETLHFVDGRAPLELGVQSSALMLIASIRDEAHRFAITGMRNRRAKQRNVSRLEDIDGVGPKRRQKLLARFGGFTEVCNASIADLQSVEGISREIAEKIYYALR</sequence>
<dbReference type="InterPro" id="IPR003583">
    <property type="entry name" value="Hlx-hairpin-Hlx_DNA-bd_motif"/>
</dbReference>
<dbReference type="PROSITE" id="PS50151">
    <property type="entry name" value="UVR"/>
    <property type="match status" value="1"/>
</dbReference>
<dbReference type="PROSITE" id="PS50164">
    <property type="entry name" value="GIY_YIG"/>
    <property type="match status" value="1"/>
</dbReference>
<dbReference type="SMART" id="SM00465">
    <property type="entry name" value="GIYc"/>
    <property type="match status" value="1"/>
</dbReference>
<keyword evidence="1 7" id="KW-0963">Cytoplasm</keyword>
<dbReference type="InterPro" id="IPR047296">
    <property type="entry name" value="GIY-YIG_UvrC_Cho"/>
</dbReference>
<dbReference type="EMBL" id="CP003264">
    <property type="protein sequence ID" value="AFN35963.1"/>
    <property type="molecule type" value="Genomic_DNA"/>
</dbReference>
<gene>
    <name evidence="7 11" type="primary">uvrC</name>
    <name evidence="11" type="ORF">KUI_0890</name>
</gene>
<dbReference type="Gene3D" id="3.30.420.340">
    <property type="entry name" value="UvrC, RNAse H endonuclease domain"/>
    <property type="match status" value="1"/>
</dbReference>
<dbReference type="PROSITE" id="PS50165">
    <property type="entry name" value="UVRC"/>
    <property type="match status" value="1"/>
</dbReference>
<dbReference type="PANTHER" id="PTHR30562">
    <property type="entry name" value="UVRC/OXIDOREDUCTASE"/>
    <property type="match status" value="1"/>
</dbReference>
<organism evidence="11 12">
    <name type="scientific">Taylorella equigenitalis ATCC 35865</name>
    <dbReference type="NCBI Taxonomy" id="743973"/>
    <lineage>
        <taxon>Bacteria</taxon>
        <taxon>Pseudomonadati</taxon>
        <taxon>Pseudomonadota</taxon>
        <taxon>Betaproteobacteria</taxon>
        <taxon>Burkholderiales</taxon>
        <taxon>Alcaligenaceae</taxon>
        <taxon>Taylorella</taxon>
    </lineage>
</organism>
<dbReference type="InterPro" id="IPR050066">
    <property type="entry name" value="UvrABC_protein_C"/>
</dbReference>
<dbReference type="Pfam" id="PF08459">
    <property type="entry name" value="UvrC_RNaseH_dom"/>
    <property type="match status" value="1"/>
</dbReference>
<keyword evidence="5 7" id="KW-0234">DNA repair</keyword>
<evidence type="ECO:0000313" key="11">
    <source>
        <dbReference type="EMBL" id="AFN35963.1"/>
    </source>
</evidence>
<comment type="subunit">
    <text evidence="7">Interacts with UvrB in an incision complex.</text>
</comment>
<dbReference type="Pfam" id="PF22920">
    <property type="entry name" value="UvrC_RNaseH"/>
    <property type="match status" value="1"/>
</dbReference>
<dbReference type="PANTHER" id="PTHR30562:SF1">
    <property type="entry name" value="UVRABC SYSTEM PROTEIN C"/>
    <property type="match status" value="1"/>
</dbReference>
<dbReference type="InterPro" id="IPR000305">
    <property type="entry name" value="GIY-YIG_endonuc"/>
</dbReference>
<dbReference type="CDD" id="cd10434">
    <property type="entry name" value="GIY-YIG_UvrC_Cho"/>
    <property type="match status" value="1"/>
</dbReference>
<dbReference type="NCBIfam" id="TIGR00194">
    <property type="entry name" value="uvrC"/>
    <property type="match status" value="1"/>
</dbReference>
<comment type="subcellular location">
    <subcellularLocation>
        <location evidence="7">Cytoplasm</location>
    </subcellularLocation>
</comment>
<reference evidence="11 12" key="1">
    <citation type="journal article" date="2012" name="Vet. Microbiol.">
        <title>Comparative genomic analyses of the Taylorellae.</title>
        <authorList>
            <person name="Hauser H."/>
            <person name="Richter D.C."/>
            <person name="van Tonder A."/>
            <person name="Clark L."/>
            <person name="Preston A."/>
        </authorList>
    </citation>
    <scope>NUCLEOTIDE SEQUENCE [LARGE SCALE GENOMIC DNA]</scope>
    <source>
        <strain evidence="11 12">ATCC 35865</strain>
    </source>
</reference>
<evidence type="ECO:0000256" key="5">
    <source>
        <dbReference type="ARBA" id="ARBA00023204"/>
    </source>
</evidence>
<dbReference type="SUPFAM" id="SSF46600">
    <property type="entry name" value="C-terminal UvrC-binding domain of UvrB"/>
    <property type="match status" value="1"/>
</dbReference>
<dbReference type="SMART" id="SM00278">
    <property type="entry name" value="HhH1"/>
    <property type="match status" value="2"/>
</dbReference>
<dbReference type="Pfam" id="PF14520">
    <property type="entry name" value="HHH_5"/>
    <property type="match status" value="1"/>
</dbReference>
<dbReference type="RefSeq" id="WP_014840395.1">
    <property type="nucleotide sequence ID" value="NC_018108.1"/>
</dbReference>
<dbReference type="Pfam" id="PF02151">
    <property type="entry name" value="UVR"/>
    <property type="match status" value="1"/>
</dbReference>
<proteinExistence type="inferred from homology"/>
<evidence type="ECO:0000313" key="12">
    <source>
        <dbReference type="Proteomes" id="UP000003121"/>
    </source>
</evidence>
<dbReference type="Gene3D" id="4.10.860.10">
    <property type="entry name" value="UVR domain"/>
    <property type="match status" value="1"/>
</dbReference>